<evidence type="ECO:0008006" key="3">
    <source>
        <dbReference type="Google" id="ProtNLM"/>
    </source>
</evidence>
<organism evidence="1 2">
    <name type="scientific">Jimgerdemannia flammicorona</name>
    <dbReference type="NCBI Taxonomy" id="994334"/>
    <lineage>
        <taxon>Eukaryota</taxon>
        <taxon>Fungi</taxon>
        <taxon>Fungi incertae sedis</taxon>
        <taxon>Mucoromycota</taxon>
        <taxon>Mucoromycotina</taxon>
        <taxon>Endogonomycetes</taxon>
        <taxon>Endogonales</taxon>
        <taxon>Endogonaceae</taxon>
        <taxon>Jimgerdemannia</taxon>
    </lineage>
</organism>
<dbReference type="InterPro" id="IPR010775">
    <property type="entry name" value="DUF1365"/>
</dbReference>
<dbReference type="Pfam" id="PF07103">
    <property type="entry name" value="DUF1365"/>
    <property type="match status" value="1"/>
</dbReference>
<gene>
    <name evidence="1" type="ORF">BC938DRAFT_470510</name>
</gene>
<comment type="caution">
    <text evidence="1">The sequence shown here is derived from an EMBL/GenBank/DDBJ whole genome shotgun (WGS) entry which is preliminary data.</text>
</comment>
<dbReference type="AlphaFoldDB" id="A0A433QA09"/>
<feature type="non-terminal residue" evidence="1">
    <location>
        <position position="510"/>
    </location>
</feature>
<name>A0A433QA09_9FUNG</name>
<evidence type="ECO:0000313" key="2">
    <source>
        <dbReference type="Proteomes" id="UP000274822"/>
    </source>
</evidence>
<protein>
    <recommendedName>
        <fullName evidence="3">DUF1365-domain-containing protein</fullName>
    </recommendedName>
</protein>
<accession>A0A433QA09</accession>
<proteinExistence type="predicted"/>
<dbReference type="EMBL" id="RBNJ01010021">
    <property type="protein sequence ID" value="RUS26630.1"/>
    <property type="molecule type" value="Genomic_DNA"/>
</dbReference>
<dbReference type="PANTHER" id="PTHR33973:SF4">
    <property type="entry name" value="OS07G0153300 PROTEIN"/>
    <property type="match status" value="1"/>
</dbReference>
<dbReference type="PANTHER" id="PTHR33973">
    <property type="entry name" value="OS07G0153300 PROTEIN"/>
    <property type="match status" value="1"/>
</dbReference>
<evidence type="ECO:0000313" key="1">
    <source>
        <dbReference type="EMBL" id="RUS26630.1"/>
    </source>
</evidence>
<sequence>MDSPLHLLGDLAALSSFLYLLNTFRALLHASLSPGSMPHSHLFLCTTFHSRFHPVRHMFQYPVIYVGVDLDELDTARVNPRWWFGVNSRWAMLGIRDQDYLGQPVEGGKGSIKEKLMYQLETRVRMNIPRTTITSLTRSILITTPRILGYAFNPISYYFCYDAADHLRVVLLEVNNTFGEKHLYALDCDDMKRKQVSSSDAGVGADINAKERAGYNTTHILPRTFHVSPFNDRTGTYTIYTVDPFASPIPHLDVRIVIRNNPDLTLPRDFPVSGTPTKKFMAKAQGDAIPFTPRNVLVTVARFTGDVFATVPRIMWQAGVLHYSKGLRVYPRPEPKVEWGTVGVKKPDGFESNAQKIVTAYLAHLIALDGTLALTIHLPDPLLSPILITPPTPTISTTTIDLYLVSYVFFTNLLLYPRPLQALVNGYAEGTWRCKDETQLERVIGLILDAPVEKVEEGVEVGKRREERIVEWARRKFLSAVMGGAEGDKEWVWARLVGYVEDRRGVEGEV</sequence>
<keyword evidence="2" id="KW-1185">Reference proteome</keyword>
<reference evidence="1 2" key="1">
    <citation type="journal article" date="2018" name="New Phytol.">
        <title>Phylogenomics of Endogonaceae and evolution of mycorrhizas within Mucoromycota.</title>
        <authorList>
            <person name="Chang Y."/>
            <person name="Desiro A."/>
            <person name="Na H."/>
            <person name="Sandor L."/>
            <person name="Lipzen A."/>
            <person name="Clum A."/>
            <person name="Barry K."/>
            <person name="Grigoriev I.V."/>
            <person name="Martin F.M."/>
            <person name="Stajich J.E."/>
            <person name="Smith M.E."/>
            <person name="Bonito G."/>
            <person name="Spatafora J.W."/>
        </authorList>
    </citation>
    <scope>NUCLEOTIDE SEQUENCE [LARGE SCALE GENOMIC DNA]</scope>
    <source>
        <strain evidence="1 2">AD002</strain>
    </source>
</reference>
<dbReference type="Proteomes" id="UP000274822">
    <property type="component" value="Unassembled WGS sequence"/>
</dbReference>